<organism evidence="3 4">
    <name type="scientific">Hymenobacter glaciei</name>
    <dbReference type="NCBI Taxonomy" id="877209"/>
    <lineage>
        <taxon>Bacteria</taxon>
        <taxon>Pseudomonadati</taxon>
        <taxon>Bacteroidota</taxon>
        <taxon>Cytophagia</taxon>
        <taxon>Cytophagales</taxon>
        <taxon>Hymenobacteraceae</taxon>
        <taxon>Hymenobacter</taxon>
    </lineage>
</organism>
<accession>A0ABP7T4N3</accession>
<dbReference type="EMBL" id="BAABDK010000001">
    <property type="protein sequence ID" value="GAA4020892.1"/>
    <property type="molecule type" value="Genomic_DNA"/>
</dbReference>
<dbReference type="InterPro" id="IPR025139">
    <property type="entry name" value="DUF4062"/>
</dbReference>
<name>A0ABP7T4N3_9BACT</name>
<keyword evidence="1" id="KW-0175">Coiled coil</keyword>
<reference evidence="4" key="1">
    <citation type="journal article" date="2019" name="Int. J. Syst. Evol. Microbiol.">
        <title>The Global Catalogue of Microorganisms (GCM) 10K type strain sequencing project: providing services to taxonomists for standard genome sequencing and annotation.</title>
        <authorList>
            <consortium name="The Broad Institute Genomics Platform"/>
            <consortium name="The Broad Institute Genome Sequencing Center for Infectious Disease"/>
            <person name="Wu L."/>
            <person name="Ma J."/>
        </authorList>
    </citation>
    <scope>NUCLEOTIDE SEQUENCE [LARGE SCALE GENOMIC DNA]</scope>
    <source>
        <strain evidence="4">JCM 17225</strain>
    </source>
</reference>
<protein>
    <submittedName>
        <fullName evidence="3">DUF4062 domain-containing protein</fullName>
    </submittedName>
</protein>
<feature type="domain" description="DUF4062" evidence="2">
    <location>
        <begin position="6"/>
        <end position="87"/>
    </location>
</feature>
<dbReference type="Proteomes" id="UP001501469">
    <property type="component" value="Unassembled WGS sequence"/>
</dbReference>
<gene>
    <name evidence="3" type="ORF">GCM10022409_00530</name>
</gene>
<dbReference type="Pfam" id="PF13271">
    <property type="entry name" value="DUF4062"/>
    <property type="match status" value="1"/>
</dbReference>
<comment type="caution">
    <text evidence="3">The sequence shown here is derived from an EMBL/GenBank/DDBJ whole genome shotgun (WGS) entry which is preliminary data.</text>
</comment>
<dbReference type="RefSeq" id="WP_345048986.1">
    <property type="nucleotide sequence ID" value="NZ_BAABDK010000001.1"/>
</dbReference>
<proteinExistence type="predicted"/>
<keyword evidence="4" id="KW-1185">Reference proteome</keyword>
<evidence type="ECO:0000313" key="3">
    <source>
        <dbReference type="EMBL" id="GAA4020892.1"/>
    </source>
</evidence>
<feature type="coiled-coil region" evidence="1">
    <location>
        <begin position="169"/>
        <end position="196"/>
    </location>
</feature>
<sequence>MEKKYQVFVSSTYKDLTDERKEVIQALLELDCIPVGMEMFPAADDDQWTLIKNLINDCDYYVLIVGARYGSVDDEGMSYTQKEYEYAVQGKIPIISFLHKNPDEIPSGKTEQDPKAKERLKQFLAVVQNKMCRYWITPADLGSQVSRSLVKLIKTNPRPGWVKATDLPTEDAIREILDLKAKIERMKLEADASKSQGPEGTEDFSQGEDEVDFSFMYIGVEKSYPNTRYQYESEFSVTWNEIFAAISPLMIDEATDDSINSTLKSFIFKKEKDNISESLAKTNRKFAEIKANDTLQTIKVQFRALGLITESNRKRSIHDKDTYWQLTPYGDNVMTRLRAIKRV</sequence>
<evidence type="ECO:0000256" key="1">
    <source>
        <dbReference type="SAM" id="Coils"/>
    </source>
</evidence>
<evidence type="ECO:0000259" key="2">
    <source>
        <dbReference type="Pfam" id="PF13271"/>
    </source>
</evidence>
<evidence type="ECO:0000313" key="4">
    <source>
        <dbReference type="Proteomes" id="UP001501469"/>
    </source>
</evidence>